<evidence type="ECO:0000256" key="6">
    <source>
        <dbReference type="ARBA" id="ARBA00023212"/>
    </source>
</evidence>
<dbReference type="PANTHER" id="PTHR18884">
    <property type="entry name" value="SEPTIN"/>
    <property type="match status" value="1"/>
</dbReference>
<feature type="compositionally biased region" description="Low complexity" evidence="9">
    <location>
        <begin position="368"/>
        <end position="386"/>
    </location>
</feature>
<evidence type="ECO:0000256" key="2">
    <source>
        <dbReference type="ARBA" id="ARBA00022490"/>
    </source>
</evidence>
<dbReference type="CDD" id="cd01850">
    <property type="entry name" value="CDC_Septin"/>
    <property type="match status" value="1"/>
</dbReference>
<dbReference type="GO" id="GO:0051301">
    <property type="term" value="P:cell division"/>
    <property type="evidence" value="ECO:0007669"/>
    <property type="project" value="UniProtKB-KW"/>
</dbReference>
<dbReference type="GO" id="GO:0005525">
    <property type="term" value="F:GTP binding"/>
    <property type="evidence" value="ECO:0007669"/>
    <property type="project" value="UniProtKB-KW"/>
</dbReference>
<reference evidence="11" key="2">
    <citation type="submission" date="2025-09" db="UniProtKB">
        <authorList>
            <consortium name="Ensembl"/>
        </authorList>
    </citation>
    <scope>IDENTIFICATION</scope>
</reference>
<dbReference type="GeneID" id="109964739"/>
<reference evidence="11" key="1">
    <citation type="submission" date="2025-08" db="UniProtKB">
        <authorList>
            <consortium name="Ensembl"/>
        </authorList>
    </citation>
    <scope>IDENTIFICATION</scope>
</reference>
<keyword evidence="3" id="KW-0132">Cell division</keyword>
<keyword evidence="4 8" id="KW-0547">Nucleotide-binding</keyword>
<dbReference type="InterPro" id="IPR030379">
    <property type="entry name" value="G_SEPTIN_dom"/>
</dbReference>
<keyword evidence="5 8" id="KW-0342">GTP-binding</keyword>
<dbReference type="Pfam" id="PF00735">
    <property type="entry name" value="Septin"/>
    <property type="match status" value="1"/>
</dbReference>
<keyword evidence="12" id="KW-1185">Reference proteome</keyword>
<feature type="region of interest" description="Disordered" evidence="9">
    <location>
        <begin position="336"/>
        <end position="386"/>
    </location>
</feature>
<feature type="region of interest" description="Disordered" evidence="9">
    <location>
        <begin position="142"/>
        <end position="206"/>
    </location>
</feature>
<dbReference type="InterPro" id="IPR005225">
    <property type="entry name" value="Small_GTP-bd"/>
</dbReference>
<keyword evidence="7" id="KW-0131">Cell cycle</keyword>
<dbReference type="RefSeq" id="XP_020463921.1">
    <property type="nucleotide sequence ID" value="XM_020608265.1"/>
</dbReference>
<evidence type="ECO:0000256" key="8">
    <source>
        <dbReference type="RuleBase" id="RU004560"/>
    </source>
</evidence>
<dbReference type="Proteomes" id="UP000261600">
    <property type="component" value="Unplaced"/>
</dbReference>
<keyword evidence="2" id="KW-0963">Cytoplasm</keyword>
<dbReference type="KEGG" id="malb:109964739"/>
<name>A0A3Q3Q4H7_MONAL</name>
<proteinExistence type="inferred from homology"/>
<evidence type="ECO:0000256" key="7">
    <source>
        <dbReference type="ARBA" id="ARBA00023306"/>
    </source>
</evidence>
<dbReference type="GO" id="GO:0005856">
    <property type="term" value="C:cytoskeleton"/>
    <property type="evidence" value="ECO:0007669"/>
    <property type="project" value="UniProtKB-SubCell"/>
</dbReference>
<feature type="compositionally biased region" description="Basic and acidic residues" evidence="9">
    <location>
        <begin position="515"/>
        <end position="524"/>
    </location>
</feature>
<evidence type="ECO:0000313" key="12">
    <source>
        <dbReference type="Proteomes" id="UP000261600"/>
    </source>
</evidence>
<protein>
    <recommendedName>
        <fullName evidence="10">Septin-type G domain-containing protein</fullName>
    </recommendedName>
</protein>
<dbReference type="NCBIfam" id="TIGR00231">
    <property type="entry name" value="small_GTP"/>
    <property type="match status" value="1"/>
</dbReference>
<evidence type="ECO:0000256" key="9">
    <source>
        <dbReference type="SAM" id="MobiDB-lite"/>
    </source>
</evidence>
<feature type="compositionally biased region" description="Polar residues" evidence="9">
    <location>
        <begin position="336"/>
        <end position="350"/>
    </location>
</feature>
<dbReference type="CTD" id="124404"/>
<evidence type="ECO:0000313" key="11">
    <source>
        <dbReference type="Ensembl" id="ENSMALP00000004205.1"/>
    </source>
</evidence>
<sequence>MSELSVNDHLAGILSDFEALKRSFDTEDVDDIPSFSSASPISTPISPSSSHFFLNHTKASEGWVGGDQSPSLAFNNNNNTLGSAAHHSCINLSSNPSPVLKSHTVVSSMSFNRGNMNKPVIHKTGPSVTRAASFQSRVNPNGYAMLSGHSSDNDRLHSSTSSLEYSGGGGGSLSFTKLGSPQGKYDQNQPQLPQQHLGGGSPLGSTHHLKKFSSHGSVFHSKMNHGPLCISEPQGVNHGSMPSLDHQIHDGGGGMVSMQRDGGRMSPGLTYANAKADWNSYLHNANSFGEEGYYGSRNQCQQQRTQVIKSPYSKAKEIPRLNKFPLDLESLVSSNSTTFPTKTQEGSMTPNPFKPPSRSTGGVQHHTSPPSISASPSASISSLDSSSDTPTSSLNYLVLPFSPRSPAPSQGSVPVPEITCSPLCLYPAQSSQVGSVSVPQAVQLPPSSPSSPGAIWSLEDVAGDARDSVSAILQRIVSFSRPVISDTTQAAVTQHPTVQSKEAAGELETDPLTLMEEREKKERGIMGQDQEEGGKTEGQPANMNSQDSMTENEENCVELCTEVEEKGKEKGMEEGELKKEIELEAEVKLELCQSIPGLQMSLIRGTDLFGYVGIEAILDQMKRKTMKAGFEFNIMVVGQSGLGKSTLVNTLFKSKVSRRSNYEEKISKTVKLHSVSHVIEEKGVKMKLTVIDTPGFGDQINNENCWEPIVKYINEQYEKYLREELCVNRKRRIPDSRVHCCIYFLPATGHRLRPIDVEFMKRLGKIVSIVPVIAKADTLTIEERQEFKERIRHDLVANGIHVYPQKEYDEDPEDHILNNRIRENIPFAVVGTDKEHQVNGNKVLGRKTKWGIIEVENVEHCEFACLRDLLIRSHLQDLKDVTHNIHYETYRVRRLTESNMDFGELGLPTWPLENGTRDKCESESHL</sequence>
<comment type="subcellular location">
    <subcellularLocation>
        <location evidence="1">Cytoplasm</location>
        <location evidence="1">Cytoskeleton</location>
    </subcellularLocation>
</comment>
<feature type="domain" description="Septin-type G" evidence="10">
    <location>
        <begin position="628"/>
        <end position="897"/>
    </location>
</feature>
<feature type="compositionally biased region" description="Polar residues" evidence="9">
    <location>
        <begin position="357"/>
        <end position="367"/>
    </location>
</feature>
<feature type="compositionally biased region" description="Polar residues" evidence="9">
    <location>
        <begin position="539"/>
        <end position="549"/>
    </location>
</feature>
<organism evidence="11 12">
    <name type="scientific">Monopterus albus</name>
    <name type="common">Swamp eel</name>
    <dbReference type="NCBI Taxonomy" id="43700"/>
    <lineage>
        <taxon>Eukaryota</taxon>
        <taxon>Metazoa</taxon>
        <taxon>Chordata</taxon>
        <taxon>Craniata</taxon>
        <taxon>Vertebrata</taxon>
        <taxon>Euteleostomi</taxon>
        <taxon>Actinopterygii</taxon>
        <taxon>Neopterygii</taxon>
        <taxon>Teleostei</taxon>
        <taxon>Neoteleostei</taxon>
        <taxon>Acanthomorphata</taxon>
        <taxon>Anabantaria</taxon>
        <taxon>Synbranchiformes</taxon>
        <taxon>Synbranchidae</taxon>
        <taxon>Monopterus</taxon>
    </lineage>
</organism>
<dbReference type="STRING" id="43700.ENSMALP00000004205"/>
<dbReference type="PROSITE" id="PS51719">
    <property type="entry name" value="G_SEPTIN"/>
    <property type="match status" value="1"/>
</dbReference>
<dbReference type="Gene3D" id="3.40.50.300">
    <property type="entry name" value="P-loop containing nucleotide triphosphate hydrolases"/>
    <property type="match status" value="1"/>
</dbReference>
<dbReference type="FunFam" id="3.40.50.300:FF:000143">
    <property type="entry name" value="septin-9 isoform X1"/>
    <property type="match status" value="1"/>
</dbReference>
<evidence type="ECO:0000256" key="1">
    <source>
        <dbReference type="ARBA" id="ARBA00004245"/>
    </source>
</evidence>
<dbReference type="InterPro" id="IPR027417">
    <property type="entry name" value="P-loop_NTPase"/>
</dbReference>
<evidence type="ECO:0000256" key="5">
    <source>
        <dbReference type="ARBA" id="ARBA00023134"/>
    </source>
</evidence>
<dbReference type="InterPro" id="IPR016491">
    <property type="entry name" value="Septin"/>
</dbReference>
<comment type="similarity">
    <text evidence="8">Belongs to the TRAFAC class TrmE-Era-EngA-EngB-Septin-like GTPase superfamily. Septin GTPase family.</text>
</comment>
<dbReference type="Ensembl" id="ENSMALT00000004309.1">
    <property type="protein sequence ID" value="ENSMALP00000004205.1"/>
    <property type="gene ID" value="ENSMALG00000003054.1"/>
</dbReference>
<evidence type="ECO:0000256" key="3">
    <source>
        <dbReference type="ARBA" id="ARBA00022618"/>
    </source>
</evidence>
<evidence type="ECO:0000256" key="4">
    <source>
        <dbReference type="ARBA" id="ARBA00022741"/>
    </source>
</evidence>
<evidence type="ECO:0000259" key="10">
    <source>
        <dbReference type="PROSITE" id="PS51719"/>
    </source>
</evidence>
<accession>A0A3Q3Q4H7</accession>
<keyword evidence="6" id="KW-0206">Cytoskeleton</keyword>
<feature type="region of interest" description="Disordered" evidence="9">
    <location>
        <begin position="488"/>
        <end position="551"/>
    </location>
</feature>
<dbReference type="AlphaFoldDB" id="A0A3Q3Q4H7"/>
<dbReference type="SUPFAM" id="SSF52540">
    <property type="entry name" value="P-loop containing nucleoside triphosphate hydrolases"/>
    <property type="match status" value="1"/>
</dbReference>
<feature type="compositionally biased region" description="Polar residues" evidence="9">
    <location>
        <begin position="488"/>
        <end position="500"/>
    </location>
</feature>
<dbReference type="OrthoDB" id="416553at2759"/>